<comment type="caution">
    <text evidence="1">The sequence shown here is derived from an EMBL/GenBank/DDBJ whole genome shotgun (WGS) entry which is preliminary data.</text>
</comment>
<evidence type="ECO:0008006" key="3">
    <source>
        <dbReference type="Google" id="ProtNLM"/>
    </source>
</evidence>
<evidence type="ECO:0000313" key="2">
    <source>
        <dbReference type="Proteomes" id="UP000499080"/>
    </source>
</evidence>
<dbReference type="EMBL" id="BGPR01013816">
    <property type="protein sequence ID" value="GBN62385.1"/>
    <property type="molecule type" value="Genomic_DNA"/>
</dbReference>
<proteinExistence type="predicted"/>
<dbReference type="AlphaFoldDB" id="A0A4Y2QDW8"/>
<sequence length="136" mass="15414">MPRKYSAYYMTLLRVKREKRDKTAIEWSEAAVQAFQTSKNSIAQAVPLAHPNSEAKLSLVVDASNIVADAFSHIDEICIPSKIDYEEIARAQADDDELLALQGANSNLVFKTISLEKHKNKIIFFEKTPMEKERQT</sequence>
<protein>
    <recommendedName>
        <fullName evidence="3">Reverse transcriptase/retrotransposon-derived protein RNase H-like domain-containing protein</fullName>
    </recommendedName>
</protein>
<organism evidence="1 2">
    <name type="scientific">Araneus ventricosus</name>
    <name type="common">Orbweaver spider</name>
    <name type="synonym">Epeira ventricosa</name>
    <dbReference type="NCBI Taxonomy" id="182803"/>
    <lineage>
        <taxon>Eukaryota</taxon>
        <taxon>Metazoa</taxon>
        <taxon>Ecdysozoa</taxon>
        <taxon>Arthropoda</taxon>
        <taxon>Chelicerata</taxon>
        <taxon>Arachnida</taxon>
        <taxon>Araneae</taxon>
        <taxon>Araneomorphae</taxon>
        <taxon>Entelegynae</taxon>
        <taxon>Araneoidea</taxon>
        <taxon>Araneidae</taxon>
        <taxon>Araneus</taxon>
    </lineage>
</organism>
<gene>
    <name evidence="1" type="ORF">AVEN_138998_1</name>
</gene>
<dbReference type="InterPro" id="IPR043502">
    <property type="entry name" value="DNA/RNA_pol_sf"/>
</dbReference>
<evidence type="ECO:0000313" key="1">
    <source>
        <dbReference type="EMBL" id="GBN62385.1"/>
    </source>
</evidence>
<reference evidence="1 2" key="1">
    <citation type="journal article" date="2019" name="Sci. Rep.">
        <title>Orb-weaving spider Araneus ventricosus genome elucidates the spidroin gene catalogue.</title>
        <authorList>
            <person name="Kono N."/>
            <person name="Nakamura H."/>
            <person name="Ohtoshi R."/>
            <person name="Moran D.A.P."/>
            <person name="Shinohara A."/>
            <person name="Yoshida Y."/>
            <person name="Fujiwara M."/>
            <person name="Mori M."/>
            <person name="Tomita M."/>
            <person name="Arakawa K."/>
        </authorList>
    </citation>
    <scope>NUCLEOTIDE SEQUENCE [LARGE SCALE GENOMIC DNA]</scope>
</reference>
<dbReference type="SUPFAM" id="SSF56672">
    <property type="entry name" value="DNA/RNA polymerases"/>
    <property type="match status" value="1"/>
</dbReference>
<dbReference type="GO" id="GO:0071897">
    <property type="term" value="P:DNA biosynthetic process"/>
    <property type="evidence" value="ECO:0007669"/>
    <property type="project" value="UniProtKB-ARBA"/>
</dbReference>
<name>A0A4Y2QDW8_ARAVE</name>
<keyword evidence="2" id="KW-1185">Reference proteome</keyword>
<accession>A0A4Y2QDW8</accession>
<dbReference type="OrthoDB" id="8065209at2759"/>
<dbReference type="Proteomes" id="UP000499080">
    <property type="component" value="Unassembled WGS sequence"/>
</dbReference>